<accession>A0AAN6JA24</accession>
<evidence type="ECO:0000313" key="1">
    <source>
        <dbReference type="EMBL" id="KAK0321958.1"/>
    </source>
</evidence>
<dbReference type="EMBL" id="JASUXU010000018">
    <property type="protein sequence ID" value="KAK0321958.1"/>
    <property type="molecule type" value="Genomic_DNA"/>
</dbReference>
<gene>
    <name evidence="1" type="ORF">LTR82_006929</name>
    <name evidence="2" type="ORF">LTR91_013537</name>
</gene>
<sequence length="139" mass="14798">MLTFLFSEYSHHLIDAGSFLHDGALVVVVDGVAEGQSLLASKATRTGTPDQTPPAGEETTATGGYIFDAATGVIRKQLPSMPMLHPAHVEEWCIVSGVTAQETSGGTAQKIGGSLDQPGLEAVSVEREEYVGWERDEHF</sequence>
<name>A0AAN6JA24_9PEZI</name>
<dbReference type="Proteomes" id="UP001168146">
    <property type="component" value="Unassembled WGS sequence"/>
</dbReference>
<dbReference type="AlphaFoldDB" id="A0AAN6JA24"/>
<reference evidence="1" key="1">
    <citation type="submission" date="2021-12" db="EMBL/GenBank/DDBJ databases">
        <title>Black yeast isolated from Biological Soil Crust.</title>
        <authorList>
            <person name="Kurbessoian T."/>
        </authorList>
    </citation>
    <scope>NUCLEOTIDE SEQUENCE</scope>
    <source>
        <strain evidence="1">CCFEE 5208</strain>
    </source>
</reference>
<dbReference type="Proteomes" id="UP001175353">
    <property type="component" value="Unassembled WGS sequence"/>
</dbReference>
<evidence type="ECO:0000313" key="2">
    <source>
        <dbReference type="EMBL" id="KAK0976903.1"/>
    </source>
</evidence>
<proteinExistence type="predicted"/>
<reference evidence="2" key="2">
    <citation type="submission" date="2023-06" db="EMBL/GenBank/DDBJ databases">
        <title>Black Yeasts Isolated from many extreme environments.</title>
        <authorList>
            <person name="Coleine C."/>
            <person name="Stajich J.E."/>
            <person name="Selbmann L."/>
        </authorList>
    </citation>
    <scope>NUCLEOTIDE SEQUENCE</scope>
    <source>
        <strain evidence="2">CCFEE 5200</strain>
    </source>
</reference>
<evidence type="ECO:0000313" key="4">
    <source>
        <dbReference type="Proteomes" id="UP001175353"/>
    </source>
</evidence>
<comment type="caution">
    <text evidence="1">The sequence shown here is derived from an EMBL/GenBank/DDBJ whole genome shotgun (WGS) entry which is preliminary data.</text>
</comment>
<dbReference type="EMBL" id="JAUJLE010000137">
    <property type="protein sequence ID" value="KAK0976903.1"/>
    <property type="molecule type" value="Genomic_DNA"/>
</dbReference>
<organism evidence="1 3">
    <name type="scientific">Friedmanniomyces endolithicus</name>
    <dbReference type="NCBI Taxonomy" id="329885"/>
    <lineage>
        <taxon>Eukaryota</taxon>
        <taxon>Fungi</taxon>
        <taxon>Dikarya</taxon>
        <taxon>Ascomycota</taxon>
        <taxon>Pezizomycotina</taxon>
        <taxon>Dothideomycetes</taxon>
        <taxon>Dothideomycetidae</taxon>
        <taxon>Mycosphaerellales</taxon>
        <taxon>Teratosphaeriaceae</taxon>
        <taxon>Friedmanniomyces</taxon>
    </lineage>
</organism>
<keyword evidence="4" id="KW-1185">Reference proteome</keyword>
<protein>
    <submittedName>
        <fullName evidence="1">Uncharacterized protein</fullName>
    </submittedName>
</protein>
<evidence type="ECO:0000313" key="3">
    <source>
        <dbReference type="Proteomes" id="UP001168146"/>
    </source>
</evidence>